<gene>
    <name evidence="2" type="ORF">HX882_02745</name>
</gene>
<keyword evidence="1" id="KW-0472">Membrane</keyword>
<dbReference type="Proteomes" id="UP000539985">
    <property type="component" value="Unassembled WGS sequence"/>
</dbReference>
<dbReference type="EMBL" id="JACAQB010000003">
    <property type="protein sequence ID" value="NWB94806.1"/>
    <property type="molecule type" value="Genomic_DNA"/>
</dbReference>
<evidence type="ECO:0008006" key="4">
    <source>
        <dbReference type="Google" id="ProtNLM"/>
    </source>
</evidence>
<evidence type="ECO:0000313" key="2">
    <source>
        <dbReference type="EMBL" id="NWB94806.1"/>
    </source>
</evidence>
<keyword evidence="1" id="KW-1133">Transmembrane helix</keyword>
<proteinExistence type="predicted"/>
<accession>A0A7Y7X882</accession>
<dbReference type="RefSeq" id="WP_177099857.1">
    <property type="nucleotide sequence ID" value="NZ_JACAQB010000003.1"/>
</dbReference>
<dbReference type="AlphaFoldDB" id="A0A7Y7X882"/>
<name>A0A7Y7X882_9PSED</name>
<comment type="caution">
    <text evidence="2">The sequence shown here is derived from an EMBL/GenBank/DDBJ whole genome shotgun (WGS) entry which is preliminary data.</text>
</comment>
<organism evidence="2 3">
    <name type="scientific">Pseudomonas gingeri</name>
    <dbReference type="NCBI Taxonomy" id="117681"/>
    <lineage>
        <taxon>Bacteria</taxon>
        <taxon>Pseudomonadati</taxon>
        <taxon>Pseudomonadota</taxon>
        <taxon>Gammaproteobacteria</taxon>
        <taxon>Pseudomonadales</taxon>
        <taxon>Pseudomonadaceae</taxon>
        <taxon>Pseudomonas</taxon>
    </lineage>
</organism>
<feature type="transmembrane region" description="Helical" evidence="1">
    <location>
        <begin position="58"/>
        <end position="77"/>
    </location>
</feature>
<evidence type="ECO:0000256" key="1">
    <source>
        <dbReference type="SAM" id="Phobius"/>
    </source>
</evidence>
<protein>
    <recommendedName>
        <fullName evidence="4">DUF3742 family protein</fullName>
    </recommendedName>
</protein>
<sequence>MTAHTSQGFANRLGYGLGRVVLFFLVDENLVLRWVKRGVLAVLGYVFFAHFGRGVMSVLMTPLILLFAVLAVARFGGVVRSGSGKVLGWSHHPSVPRDGPAGYGYYDGHGNFRGSSNPYDDQ</sequence>
<reference evidence="2 3" key="1">
    <citation type="submission" date="2020-04" db="EMBL/GenBank/DDBJ databases">
        <title>Molecular characterization of pseudomonads from Agaricus bisporus reveal novel blotch 2 pathogens in Western Europe.</title>
        <authorList>
            <person name="Taparia T."/>
            <person name="Krijger M."/>
            <person name="Haynes E."/>
            <person name="Elpinstone J.G."/>
            <person name="Noble R."/>
            <person name="Van Der Wolf J."/>
        </authorList>
    </citation>
    <scope>NUCLEOTIDE SEQUENCE [LARGE SCALE GENOMIC DNA]</scope>
    <source>
        <strain evidence="2 3">H7001</strain>
    </source>
</reference>
<evidence type="ECO:0000313" key="3">
    <source>
        <dbReference type="Proteomes" id="UP000539985"/>
    </source>
</evidence>
<keyword evidence="1" id="KW-0812">Transmembrane</keyword>